<feature type="transmembrane region" description="Helical" evidence="8">
    <location>
        <begin position="111"/>
        <end position="132"/>
    </location>
</feature>
<gene>
    <name evidence="10" type="ORF">ACH429_09950</name>
</gene>
<evidence type="ECO:0000256" key="4">
    <source>
        <dbReference type="ARBA" id="ARBA00022692"/>
    </source>
</evidence>
<evidence type="ECO:0000313" key="10">
    <source>
        <dbReference type="EMBL" id="MFI1964432.1"/>
    </source>
</evidence>
<feature type="transmembrane region" description="Helical" evidence="8">
    <location>
        <begin position="316"/>
        <end position="337"/>
    </location>
</feature>
<sequence>MDQQPASPAFTENGRDLLPVGPGAPPPATVARRWTSRRYRSVLLISDAAIVTIAPATALAAEARAAFQGAVPVRGVVLCVAVACVWQLLLELNGSRDHRVFGAGTAELRRVAKSTVQAFTCVSFVFLLSGFMPLTHTAVGAVALASSVLLVVSRIFWRAVLLRPDRRRGAALTRCLLVGSPSEARYAIEQLASDATAGCSVIGVALRDAPPGQRFLLANGEALPVLCAPEQAVATAAASRADAVIFVGALPDGHDGAQDLSWALSDHAIDLIVAPLLTGISSNRVHLRAVEGMPLAHIRAPRLDSAPLAAKRCMDIVGAAAGLLLFGPLLAVLALLIRRDSGPAFFRQTRIGANGRAFDVLKLRTMAVDAEARLPLLQELNEGAGPLFKMEHDPRVTRIGRLLRKYSLDELPQLWNVLRGEMSLVGPRPPLPHEAAEYVGHTHRRLLVKPGMTGLWQVSGRSELSWEQSVRLDLDYVQNWSLARDLTILARTVPAVVRAKGAY</sequence>
<comment type="similarity">
    <text evidence="2">Belongs to the bacterial sugar transferase family.</text>
</comment>
<dbReference type="EC" id="2.7.8.-" evidence="10"/>
<dbReference type="NCBIfam" id="TIGR03025">
    <property type="entry name" value="EPS_sugtrans"/>
    <property type="match status" value="1"/>
</dbReference>
<dbReference type="InterPro" id="IPR003362">
    <property type="entry name" value="Bact_transf"/>
</dbReference>
<dbReference type="InterPro" id="IPR017475">
    <property type="entry name" value="EPS_sugar_tfrase"/>
</dbReference>
<dbReference type="GO" id="GO:0016740">
    <property type="term" value="F:transferase activity"/>
    <property type="evidence" value="ECO:0007669"/>
    <property type="project" value="UniProtKB-KW"/>
</dbReference>
<proteinExistence type="inferred from homology"/>
<evidence type="ECO:0000256" key="1">
    <source>
        <dbReference type="ARBA" id="ARBA00004141"/>
    </source>
</evidence>
<accession>A0ABW7UP71</accession>
<keyword evidence="3 10" id="KW-0808">Transferase</keyword>
<dbReference type="EMBL" id="JBIRWE010000003">
    <property type="protein sequence ID" value="MFI1964432.1"/>
    <property type="molecule type" value="Genomic_DNA"/>
</dbReference>
<keyword evidence="5 8" id="KW-1133">Transmembrane helix</keyword>
<reference evidence="10 11" key="1">
    <citation type="submission" date="2024-10" db="EMBL/GenBank/DDBJ databases">
        <title>The Natural Products Discovery Center: Release of the First 8490 Sequenced Strains for Exploring Actinobacteria Biosynthetic Diversity.</title>
        <authorList>
            <person name="Kalkreuter E."/>
            <person name="Kautsar S.A."/>
            <person name="Yang D."/>
            <person name="Bader C.D."/>
            <person name="Teijaro C.N."/>
            <person name="Fluegel L."/>
            <person name="Davis C.M."/>
            <person name="Simpson J.R."/>
            <person name="Lauterbach L."/>
            <person name="Steele A.D."/>
            <person name="Gui C."/>
            <person name="Meng S."/>
            <person name="Li G."/>
            <person name="Viehrig K."/>
            <person name="Ye F."/>
            <person name="Su P."/>
            <person name="Kiefer A.F."/>
            <person name="Nichols A."/>
            <person name="Cepeda A.J."/>
            <person name="Yan W."/>
            <person name="Fan B."/>
            <person name="Jiang Y."/>
            <person name="Adhikari A."/>
            <person name="Zheng C.-J."/>
            <person name="Schuster L."/>
            <person name="Cowan T.M."/>
            <person name="Smanski M.J."/>
            <person name="Chevrette M.G."/>
            <person name="De Carvalho L.P.S."/>
            <person name="Shen B."/>
        </authorList>
    </citation>
    <scope>NUCLEOTIDE SEQUENCE [LARGE SCALE GENOMIC DNA]</scope>
    <source>
        <strain evidence="10 11">NPDC020327</strain>
    </source>
</reference>
<evidence type="ECO:0000256" key="6">
    <source>
        <dbReference type="ARBA" id="ARBA00023136"/>
    </source>
</evidence>
<name>A0ABW7UP71_9ACTN</name>
<evidence type="ECO:0000256" key="2">
    <source>
        <dbReference type="ARBA" id="ARBA00006464"/>
    </source>
</evidence>
<keyword evidence="6 8" id="KW-0472">Membrane</keyword>
<dbReference type="PANTHER" id="PTHR30576:SF10">
    <property type="entry name" value="SLL5057 PROTEIN"/>
    <property type="match status" value="1"/>
</dbReference>
<evidence type="ECO:0000313" key="11">
    <source>
        <dbReference type="Proteomes" id="UP001611548"/>
    </source>
</evidence>
<feature type="transmembrane region" description="Helical" evidence="8">
    <location>
        <begin position="73"/>
        <end position="90"/>
    </location>
</feature>
<evidence type="ECO:0000259" key="9">
    <source>
        <dbReference type="Pfam" id="PF02397"/>
    </source>
</evidence>
<dbReference type="PANTHER" id="PTHR30576">
    <property type="entry name" value="COLANIC BIOSYNTHESIS UDP-GLUCOSE LIPID CARRIER TRANSFERASE"/>
    <property type="match status" value="1"/>
</dbReference>
<feature type="domain" description="Bacterial sugar transferase" evidence="9">
    <location>
        <begin position="311"/>
        <end position="497"/>
    </location>
</feature>
<organism evidence="10 11">
    <name type="scientific">Streptomyces pathocidini</name>
    <dbReference type="NCBI Taxonomy" id="1650571"/>
    <lineage>
        <taxon>Bacteria</taxon>
        <taxon>Bacillati</taxon>
        <taxon>Actinomycetota</taxon>
        <taxon>Actinomycetes</taxon>
        <taxon>Kitasatosporales</taxon>
        <taxon>Streptomycetaceae</taxon>
        <taxon>Streptomyces</taxon>
    </lineage>
</organism>
<keyword evidence="11" id="KW-1185">Reference proteome</keyword>
<dbReference type="Proteomes" id="UP001611548">
    <property type="component" value="Unassembled WGS sequence"/>
</dbReference>
<comment type="subcellular location">
    <subcellularLocation>
        <location evidence="1">Membrane</location>
        <topology evidence="1">Multi-pass membrane protein</topology>
    </subcellularLocation>
</comment>
<dbReference type="Pfam" id="PF02397">
    <property type="entry name" value="Bac_transf"/>
    <property type="match status" value="1"/>
</dbReference>
<evidence type="ECO:0000256" key="8">
    <source>
        <dbReference type="SAM" id="Phobius"/>
    </source>
</evidence>
<feature type="transmembrane region" description="Helical" evidence="8">
    <location>
        <begin position="42"/>
        <end position="61"/>
    </location>
</feature>
<feature type="region of interest" description="Disordered" evidence="7">
    <location>
        <begin position="1"/>
        <end position="29"/>
    </location>
</feature>
<evidence type="ECO:0000256" key="3">
    <source>
        <dbReference type="ARBA" id="ARBA00022679"/>
    </source>
</evidence>
<comment type="caution">
    <text evidence="10">The sequence shown here is derived from an EMBL/GenBank/DDBJ whole genome shotgun (WGS) entry which is preliminary data.</text>
</comment>
<evidence type="ECO:0000256" key="7">
    <source>
        <dbReference type="SAM" id="MobiDB-lite"/>
    </source>
</evidence>
<keyword evidence="4 8" id="KW-0812">Transmembrane</keyword>
<feature type="transmembrane region" description="Helical" evidence="8">
    <location>
        <begin position="138"/>
        <end position="157"/>
    </location>
</feature>
<dbReference type="RefSeq" id="WP_157859055.1">
    <property type="nucleotide sequence ID" value="NZ_JBIRWE010000003.1"/>
</dbReference>
<dbReference type="Pfam" id="PF13727">
    <property type="entry name" value="CoA_binding_3"/>
    <property type="match status" value="1"/>
</dbReference>
<protein>
    <submittedName>
        <fullName evidence="10">Sugar transferase</fullName>
        <ecNumber evidence="10">2.7.8.-</ecNumber>
    </submittedName>
</protein>
<evidence type="ECO:0000256" key="5">
    <source>
        <dbReference type="ARBA" id="ARBA00022989"/>
    </source>
</evidence>